<reference evidence="3 4" key="1">
    <citation type="submission" date="2022-03" db="EMBL/GenBank/DDBJ databases">
        <authorList>
            <person name="Macdonald S."/>
            <person name="Ahmed S."/>
            <person name="Newling K."/>
        </authorList>
    </citation>
    <scope>NUCLEOTIDE SEQUENCE [LARGE SCALE GENOMIC DNA]</scope>
</reference>
<gene>
    <name evidence="3" type="ORF">ERUC_LOCUS3425</name>
</gene>
<dbReference type="Proteomes" id="UP001642260">
    <property type="component" value="Unassembled WGS sequence"/>
</dbReference>
<evidence type="ECO:0000313" key="4">
    <source>
        <dbReference type="Proteomes" id="UP001642260"/>
    </source>
</evidence>
<keyword evidence="2" id="KW-0472">Membrane</keyword>
<evidence type="ECO:0000313" key="3">
    <source>
        <dbReference type="EMBL" id="CAH8303519.1"/>
    </source>
</evidence>
<comment type="caution">
    <text evidence="3">The sequence shown here is derived from an EMBL/GenBank/DDBJ whole genome shotgun (WGS) entry which is preliminary data.</text>
</comment>
<accession>A0ABC8IXF8</accession>
<sequence>MAAMRYKRGVLITIIFFSIVLSPCLLAHSFSTKCKSLSIIFSPSLVLLIYDESSFFSLALIFWLGEREDVKAMEKENEIGVGSATEVEERQVPTGSDPLHHKHVPFTSP</sequence>
<dbReference type="AlphaFoldDB" id="A0ABC8IXF8"/>
<evidence type="ECO:0000256" key="1">
    <source>
        <dbReference type="SAM" id="MobiDB-lite"/>
    </source>
</evidence>
<feature type="compositionally biased region" description="Basic residues" evidence="1">
    <location>
        <begin position="100"/>
        <end position="109"/>
    </location>
</feature>
<organism evidence="3 4">
    <name type="scientific">Eruca vesicaria subsp. sativa</name>
    <name type="common">Garden rocket</name>
    <name type="synonym">Eruca sativa</name>
    <dbReference type="NCBI Taxonomy" id="29727"/>
    <lineage>
        <taxon>Eukaryota</taxon>
        <taxon>Viridiplantae</taxon>
        <taxon>Streptophyta</taxon>
        <taxon>Embryophyta</taxon>
        <taxon>Tracheophyta</taxon>
        <taxon>Spermatophyta</taxon>
        <taxon>Magnoliopsida</taxon>
        <taxon>eudicotyledons</taxon>
        <taxon>Gunneridae</taxon>
        <taxon>Pentapetalae</taxon>
        <taxon>rosids</taxon>
        <taxon>malvids</taxon>
        <taxon>Brassicales</taxon>
        <taxon>Brassicaceae</taxon>
        <taxon>Brassiceae</taxon>
        <taxon>Eruca</taxon>
    </lineage>
</organism>
<protein>
    <submittedName>
        <fullName evidence="3">Uncharacterized protein</fullName>
    </submittedName>
</protein>
<feature type="transmembrane region" description="Helical" evidence="2">
    <location>
        <begin position="39"/>
        <end position="65"/>
    </location>
</feature>
<feature type="region of interest" description="Disordered" evidence="1">
    <location>
        <begin position="81"/>
        <end position="109"/>
    </location>
</feature>
<proteinExistence type="predicted"/>
<keyword evidence="2" id="KW-1133">Transmembrane helix</keyword>
<dbReference type="EMBL" id="CAKOAT010058488">
    <property type="protein sequence ID" value="CAH8303519.1"/>
    <property type="molecule type" value="Genomic_DNA"/>
</dbReference>
<keyword evidence="4" id="KW-1185">Reference proteome</keyword>
<evidence type="ECO:0000256" key="2">
    <source>
        <dbReference type="SAM" id="Phobius"/>
    </source>
</evidence>
<name>A0ABC8IXF8_ERUVS</name>
<keyword evidence="2" id="KW-0812">Transmembrane</keyword>